<keyword evidence="2" id="KW-1185">Reference proteome</keyword>
<proteinExistence type="predicted"/>
<dbReference type="EMBL" id="AP023343">
    <property type="protein sequence ID" value="BCI90018.1"/>
    <property type="molecule type" value="Genomic_DNA"/>
</dbReference>
<accession>A0A7G1IMZ6</accession>
<dbReference type="AlphaFoldDB" id="A0A7G1IMZ6"/>
<reference evidence="1 2" key="1">
    <citation type="submission" date="2020-07" db="EMBL/GenBank/DDBJ databases">
        <title>Mycobacterium kansasii (former subtype) with zoonotic potential isolated from diseased indoor pet cat, Japan.</title>
        <authorList>
            <person name="Fukano H."/>
            <person name="Terazono T."/>
            <person name="Hoshino Y."/>
        </authorList>
    </citation>
    <scope>NUCLEOTIDE SEQUENCE [LARGE SCALE GENOMIC DNA]</scope>
    <source>
        <strain evidence="1 2">Kuro-I</strain>
    </source>
</reference>
<sequence>MTFISQLSCAPTFAGRSAGQVTDSGLLPAASVILALIWLATSLLLTECDDDPIEHEQAPALAISPKAAPEISNARTIE</sequence>
<evidence type="ECO:0000313" key="2">
    <source>
        <dbReference type="Proteomes" id="UP000516380"/>
    </source>
</evidence>
<name>A0A7G1IMZ6_MYCKA</name>
<gene>
    <name evidence="1" type="ORF">NIIDMKKI_52240</name>
</gene>
<protein>
    <submittedName>
        <fullName evidence="1">Uncharacterized protein</fullName>
    </submittedName>
</protein>
<organism evidence="1 2">
    <name type="scientific">Mycobacterium kansasii</name>
    <dbReference type="NCBI Taxonomy" id="1768"/>
    <lineage>
        <taxon>Bacteria</taxon>
        <taxon>Bacillati</taxon>
        <taxon>Actinomycetota</taxon>
        <taxon>Actinomycetes</taxon>
        <taxon>Mycobacteriales</taxon>
        <taxon>Mycobacteriaceae</taxon>
        <taxon>Mycobacterium</taxon>
    </lineage>
</organism>
<dbReference type="Proteomes" id="UP000516380">
    <property type="component" value="Chromosome"/>
</dbReference>
<evidence type="ECO:0000313" key="1">
    <source>
        <dbReference type="EMBL" id="BCI90018.1"/>
    </source>
</evidence>